<dbReference type="AlphaFoldDB" id="A0A0S2W3L6"/>
<protein>
    <submittedName>
        <fullName evidence="2">Uncharacterized protein</fullName>
    </submittedName>
</protein>
<dbReference type="Proteomes" id="UP000064844">
    <property type="component" value="Chromosome"/>
</dbReference>
<evidence type="ECO:0000313" key="3">
    <source>
        <dbReference type="Proteomes" id="UP000064844"/>
    </source>
</evidence>
<evidence type="ECO:0000313" key="2">
    <source>
        <dbReference type="EMBL" id="ALP93929.1"/>
    </source>
</evidence>
<feature type="region of interest" description="Disordered" evidence="1">
    <location>
        <begin position="15"/>
        <end position="37"/>
    </location>
</feature>
<accession>A0A0S2W3L6</accession>
<dbReference type="KEGG" id="ibu:IB211_01537"/>
<name>A0A0S2W3L6_9FIRM</name>
<gene>
    <name evidence="2" type="ORF">IB211_01537</name>
</gene>
<reference evidence="3" key="2">
    <citation type="submission" date="2015-04" db="EMBL/GenBank/DDBJ databases">
        <title>A butyrogenic pathway from the amino acid lysine in a human gut commensal.</title>
        <authorList>
            <person name="de Vos W.M."/>
            <person name="Bui N.T.P."/>
            <person name="Plugge C.M."/>
            <person name="Ritari J."/>
        </authorList>
    </citation>
    <scope>NUCLEOTIDE SEQUENCE [LARGE SCALE GENOMIC DNA]</scope>
    <source>
        <strain evidence="3">AF211</strain>
    </source>
</reference>
<organism evidence="2 3">
    <name type="scientific">Intestinimonas butyriciproducens</name>
    <dbReference type="NCBI Taxonomy" id="1297617"/>
    <lineage>
        <taxon>Bacteria</taxon>
        <taxon>Bacillati</taxon>
        <taxon>Bacillota</taxon>
        <taxon>Clostridia</taxon>
        <taxon>Eubacteriales</taxon>
        <taxon>Intestinimonas</taxon>
    </lineage>
</organism>
<proteinExistence type="predicted"/>
<sequence>MRRLPKPVIYKSLPFQTPAGLQDRDHRNQLHSLGSNP</sequence>
<dbReference type="EMBL" id="CP011307">
    <property type="protein sequence ID" value="ALP93929.1"/>
    <property type="molecule type" value="Genomic_DNA"/>
</dbReference>
<keyword evidence="3" id="KW-1185">Reference proteome</keyword>
<reference evidence="2 3" key="1">
    <citation type="journal article" date="2015" name="Nat. Commun.">
        <title>Production of butyrate from lysine and the Amadori product fructoselysine by a human gut commensal.</title>
        <authorList>
            <person name="Bui T.P."/>
            <person name="Ritari J."/>
            <person name="Boeren S."/>
            <person name="de Waard P."/>
            <person name="Plugge C.M."/>
            <person name="de Vos W.M."/>
        </authorList>
    </citation>
    <scope>NUCLEOTIDE SEQUENCE [LARGE SCALE GENOMIC DNA]</scope>
    <source>
        <strain evidence="2 3">AF211</strain>
    </source>
</reference>
<evidence type="ECO:0000256" key="1">
    <source>
        <dbReference type="SAM" id="MobiDB-lite"/>
    </source>
</evidence>